<comment type="caution">
    <text evidence="9">The sequence shown here is derived from an EMBL/GenBank/DDBJ whole genome shotgun (WGS) entry which is preliminary data.</text>
</comment>
<feature type="compositionally biased region" description="Low complexity" evidence="7">
    <location>
        <begin position="29"/>
        <end position="38"/>
    </location>
</feature>
<dbReference type="Pfam" id="PF04280">
    <property type="entry name" value="Tim44"/>
    <property type="match status" value="1"/>
</dbReference>
<dbReference type="GO" id="GO:0051087">
    <property type="term" value="F:protein-folding chaperone binding"/>
    <property type="evidence" value="ECO:0007669"/>
    <property type="project" value="TreeGrafter"/>
</dbReference>
<evidence type="ECO:0000256" key="3">
    <source>
        <dbReference type="ARBA" id="ARBA00022792"/>
    </source>
</evidence>
<dbReference type="Gene3D" id="3.10.450.240">
    <property type="match status" value="1"/>
</dbReference>
<dbReference type="InterPro" id="IPR032710">
    <property type="entry name" value="NTF2-like_dom_sf"/>
</dbReference>
<dbReference type="AlphaFoldDB" id="A0AAD5WXC3"/>
<evidence type="ECO:0000256" key="5">
    <source>
        <dbReference type="ARBA" id="ARBA00023128"/>
    </source>
</evidence>
<dbReference type="SMART" id="SM00978">
    <property type="entry name" value="Tim44"/>
    <property type="match status" value="1"/>
</dbReference>
<sequence>MATSLILSRTSSAKTSLVRSNLLTRHTQPLASASPSLSHAYHTPARYSSPLQQLPSRPSPTLLHNPTHLQTRSQSTNFFAEFARSFRRQWQENRDLQDNVKQLSAKTNEMADSEAVQRAKKAMEAGGQGASKVFEKVGEAVDATLENPVVKKTGEVLGKGAEKVAEVTQKVAEPVLDTKAAKLVGKGIKEIKKNVVDTGSSAYFAEYVPREERERLKLEAQRELAAKNPLLPGSTNPQRVVTADPNAGTNVVQHRSSRMAEAWRKFKEDSPVAAKLFAARRSYEESDNPLVERVRDFFSSSAFDETEEAQVIRAFKQVDPFFRKDKFLKDATTMMIPEIMEAYLKGEAHVLKEWCSERAYARLTAGFEAQKLQGLISDCKLLDIRRVDIRKLTLLEDELPVALVTFTTHEILAFRNKKGELKLGKEDNVEMATYVMAFTKAQAVDPEVEVNPKTGGWLVIDWSRSTGW</sequence>
<dbReference type="PANTHER" id="PTHR10721">
    <property type="entry name" value="MITOCHONDRIAL IMPORT INNER MEMBRANE TRANSLOCASE SUBUNIT TIM44"/>
    <property type="match status" value="1"/>
</dbReference>
<keyword evidence="4" id="KW-0809">Transit peptide</keyword>
<evidence type="ECO:0000256" key="7">
    <source>
        <dbReference type="SAM" id="MobiDB-lite"/>
    </source>
</evidence>
<protein>
    <submittedName>
        <fullName evidence="9">Protein translocase subunit</fullName>
    </submittedName>
</protein>
<dbReference type="GO" id="GO:0030150">
    <property type="term" value="P:protein import into mitochondrial matrix"/>
    <property type="evidence" value="ECO:0007669"/>
    <property type="project" value="TreeGrafter"/>
</dbReference>
<feature type="region of interest" description="Disordered" evidence="7">
    <location>
        <begin position="29"/>
        <end position="74"/>
    </location>
</feature>
<proteinExistence type="inferred from homology"/>
<dbReference type="EMBL" id="JADGJD010001743">
    <property type="protein sequence ID" value="KAJ3038326.1"/>
    <property type="molecule type" value="Genomic_DNA"/>
</dbReference>
<evidence type="ECO:0000256" key="6">
    <source>
        <dbReference type="ARBA" id="ARBA00023136"/>
    </source>
</evidence>
<accession>A0AAD5WXC3</accession>
<reference evidence="9" key="1">
    <citation type="submission" date="2020-05" db="EMBL/GenBank/DDBJ databases">
        <title>Phylogenomic resolution of chytrid fungi.</title>
        <authorList>
            <person name="Stajich J.E."/>
            <person name="Amses K."/>
            <person name="Simmons R."/>
            <person name="Seto K."/>
            <person name="Myers J."/>
            <person name="Bonds A."/>
            <person name="Quandt C.A."/>
            <person name="Barry K."/>
            <person name="Liu P."/>
            <person name="Grigoriev I."/>
            <person name="Longcore J.E."/>
            <person name="James T.Y."/>
        </authorList>
    </citation>
    <scope>NUCLEOTIDE SEQUENCE</scope>
    <source>
        <strain evidence="9">JEL0318</strain>
    </source>
</reference>
<feature type="domain" description="Tim44-like" evidence="8">
    <location>
        <begin position="309"/>
        <end position="464"/>
    </location>
</feature>
<evidence type="ECO:0000313" key="9">
    <source>
        <dbReference type="EMBL" id="KAJ3038326.1"/>
    </source>
</evidence>
<dbReference type="PANTHER" id="PTHR10721:SF1">
    <property type="entry name" value="MITOCHONDRIAL IMPORT INNER MEMBRANE TRANSLOCASE SUBUNIT TIM44"/>
    <property type="match status" value="1"/>
</dbReference>
<evidence type="ECO:0000256" key="2">
    <source>
        <dbReference type="ARBA" id="ARBA00009597"/>
    </source>
</evidence>
<feature type="compositionally biased region" description="Low complexity" evidence="7">
    <location>
        <begin position="48"/>
        <end position="63"/>
    </location>
</feature>
<keyword evidence="3" id="KW-0999">Mitochondrion inner membrane</keyword>
<evidence type="ECO:0000256" key="4">
    <source>
        <dbReference type="ARBA" id="ARBA00022946"/>
    </source>
</evidence>
<evidence type="ECO:0000313" key="10">
    <source>
        <dbReference type="Proteomes" id="UP001212841"/>
    </source>
</evidence>
<keyword evidence="6" id="KW-0472">Membrane</keyword>
<name>A0AAD5WXC3_9FUNG</name>
<gene>
    <name evidence="9" type="primary">TIM44</name>
    <name evidence="9" type="ORF">HK097_003213</name>
</gene>
<dbReference type="Proteomes" id="UP001212841">
    <property type="component" value="Unassembled WGS sequence"/>
</dbReference>
<evidence type="ECO:0000256" key="1">
    <source>
        <dbReference type="ARBA" id="ARBA00004273"/>
    </source>
</evidence>
<keyword evidence="10" id="KW-1185">Reference proteome</keyword>
<dbReference type="InterPro" id="IPR007379">
    <property type="entry name" value="Tim44-like_dom"/>
</dbReference>
<keyword evidence="5" id="KW-0496">Mitochondrion</keyword>
<feature type="region of interest" description="Disordered" evidence="7">
    <location>
        <begin position="228"/>
        <end position="250"/>
    </location>
</feature>
<dbReference type="SUPFAM" id="SSF54427">
    <property type="entry name" value="NTF2-like"/>
    <property type="match status" value="1"/>
</dbReference>
<comment type="subcellular location">
    <subcellularLocation>
        <location evidence="1">Mitochondrion inner membrane</location>
    </subcellularLocation>
</comment>
<dbReference type="GO" id="GO:0005743">
    <property type="term" value="C:mitochondrial inner membrane"/>
    <property type="evidence" value="ECO:0007669"/>
    <property type="project" value="UniProtKB-SubCell"/>
</dbReference>
<evidence type="ECO:0000259" key="8">
    <source>
        <dbReference type="SMART" id="SM00978"/>
    </source>
</evidence>
<organism evidence="9 10">
    <name type="scientific">Rhizophlyctis rosea</name>
    <dbReference type="NCBI Taxonomy" id="64517"/>
    <lineage>
        <taxon>Eukaryota</taxon>
        <taxon>Fungi</taxon>
        <taxon>Fungi incertae sedis</taxon>
        <taxon>Chytridiomycota</taxon>
        <taxon>Chytridiomycota incertae sedis</taxon>
        <taxon>Chytridiomycetes</taxon>
        <taxon>Rhizophlyctidales</taxon>
        <taxon>Rhizophlyctidaceae</taxon>
        <taxon>Rhizophlyctis</taxon>
    </lineage>
</organism>
<dbReference type="InterPro" id="IPR039544">
    <property type="entry name" value="Tim44-like"/>
</dbReference>
<comment type="similarity">
    <text evidence="2">Belongs to the Tim44 family.</text>
</comment>